<accession>A0A2U3EN79</accession>
<reference evidence="2 3" key="1">
    <citation type="journal article" date="2016" name="Front. Microbiol.">
        <title>Genome and transcriptome sequences reveal the specific parasitism of the nematophagous Purpureocillium lilacinum 36-1.</title>
        <authorList>
            <person name="Xie J."/>
            <person name="Li S."/>
            <person name="Mo C."/>
            <person name="Xiao X."/>
            <person name="Peng D."/>
            <person name="Wang G."/>
            <person name="Xiao Y."/>
        </authorList>
    </citation>
    <scope>NUCLEOTIDE SEQUENCE [LARGE SCALE GENOMIC DNA]</scope>
    <source>
        <strain evidence="2 3">36-1</strain>
    </source>
</reference>
<protein>
    <submittedName>
        <fullName evidence="2">Uncharacterized protein</fullName>
    </submittedName>
</protein>
<organism evidence="2 3">
    <name type="scientific">Purpureocillium lilacinum</name>
    <name type="common">Paecilomyces lilacinus</name>
    <dbReference type="NCBI Taxonomy" id="33203"/>
    <lineage>
        <taxon>Eukaryota</taxon>
        <taxon>Fungi</taxon>
        <taxon>Dikarya</taxon>
        <taxon>Ascomycota</taxon>
        <taxon>Pezizomycotina</taxon>
        <taxon>Sordariomycetes</taxon>
        <taxon>Hypocreomycetidae</taxon>
        <taxon>Hypocreales</taxon>
        <taxon>Ophiocordycipitaceae</taxon>
        <taxon>Purpureocillium</taxon>
    </lineage>
</organism>
<feature type="compositionally biased region" description="Pro residues" evidence="1">
    <location>
        <begin position="345"/>
        <end position="357"/>
    </location>
</feature>
<dbReference type="Proteomes" id="UP000245956">
    <property type="component" value="Unassembled WGS sequence"/>
</dbReference>
<sequence>MKMKCSASRRDTDAEATTRFPASQETGKEGERRGGCRKEETGEERKSEREGRGDETGLGWAGLGTGMEAGGRAAWLMGARACRRLVPPGQGCRRTGRGGSPQQHSTAPPEAAPAGPGQAARPPAPPLARADRPEVPGLCSTPDTLCRVGEVPALSGCRRAAVGPSRRQARGPHVPEAPDHALGSSATAPGAGSLFVAVVVGGVIGSGALHVVGKTATPIAALRPRYVQVPAMVANGTRRPSPAPPLPLSPPGGRRARVEAADDAAVPVSSYCHTHCRGCGLPAREREPRRPEVPASNQGHPLFFRGGAQPAPVRRPPLVAQMDGLLATSTVPEYRARETLRSPTPRYPSQPLPPCPPAHREPAERRVASRQTAGVPQGAPWPAASSGARGGAPSSAGRRGENTGGTAASPPGGGQEARRAFGFFAPLPPPDAPPATLPAQRTARRRKQDCVKAGQLLCSVIREL</sequence>
<gene>
    <name evidence="2" type="ORF">PCL_06600</name>
</gene>
<evidence type="ECO:0000313" key="3">
    <source>
        <dbReference type="Proteomes" id="UP000245956"/>
    </source>
</evidence>
<feature type="region of interest" description="Disordered" evidence="1">
    <location>
        <begin position="235"/>
        <end position="255"/>
    </location>
</feature>
<feature type="compositionally biased region" description="Pro residues" evidence="1">
    <location>
        <begin position="241"/>
        <end position="250"/>
    </location>
</feature>
<feature type="compositionally biased region" description="Basic and acidic residues" evidence="1">
    <location>
        <begin position="26"/>
        <end position="55"/>
    </location>
</feature>
<comment type="caution">
    <text evidence="2">The sequence shown here is derived from an EMBL/GenBank/DDBJ whole genome shotgun (WGS) entry which is preliminary data.</text>
</comment>
<feature type="region of interest" description="Disordered" evidence="1">
    <location>
        <begin position="87"/>
        <end position="136"/>
    </location>
</feature>
<feature type="region of interest" description="Disordered" evidence="1">
    <location>
        <begin position="339"/>
        <end position="446"/>
    </location>
</feature>
<feature type="compositionally biased region" description="Low complexity" evidence="1">
    <location>
        <begin position="378"/>
        <end position="397"/>
    </location>
</feature>
<feature type="compositionally biased region" description="Basic and acidic residues" evidence="1">
    <location>
        <begin position="283"/>
        <end position="292"/>
    </location>
</feature>
<evidence type="ECO:0000313" key="2">
    <source>
        <dbReference type="EMBL" id="PWI75942.1"/>
    </source>
</evidence>
<feature type="compositionally biased region" description="Basic and acidic residues" evidence="1">
    <location>
        <begin position="358"/>
        <end position="367"/>
    </location>
</feature>
<evidence type="ECO:0000256" key="1">
    <source>
        <dbReference type="SAM" id="MobiDB-lite"/>
    </source>
</evidence>
<feature type="region of interest" description="Disordered" evidence="1">
    <location>
        <begin position="283"/>
        <end position="314"/>
    </location>
</feature>
<feature type="region of interest" description="Disordered" evidence="1">
    <location>
        <begin position="158"/>
        <end position="185"/>
    </location>
</feature>
<dbReference type="AlphaFoldDB" id="A0A2U3EN79"/>
<feature type="compositionally biased region" description="Low complexity" evidence="1">
    <location>
        <begin position="107"/>
        <end position="121"/>
    </location>
</feature>
<feature type="compositionally biased region" description="Pro residues" evidence="1">
    <location>
        <begin position="426"/>
        <end position="436"/>
    </location>
</feature>
<name>A0A2U3EN79_PURLI</name>
<feature type="region of interest" description="Disordered" evidence="1">
    <location>
        <begin position="1"/>
        <end position="66"/>
    </location>
</feature>
<proteinExistence type="predicted"/>
<dbReference type="EMBL" id="LCWV01000002">
    <property type="protein sequence ID" value="PWI75942.1"/>
    <property type="molecule type" value="Genomic_DNA"/>
</dbReference>